<name>D5BHD4_ZUNPS</name>
<evidence type="ECO:0000313" key="1">
    <source>
        <dbReference type="EMBL" id="ADF53332.1"/>
    </source>
</evidence>
<sequence length="116" mass="13673">MRVHATVGKNQLVDISTSISIILKSDEKKLIENDFMLETNYKDINFSTIHTNPKNYTSMIGIEEIDTLKLFFISTPMRKINKDEFLNLWRKDTLIINFKFGAKTYHYLFMGYQPNK</sequence>
<gene>
    <name evidence="1" type="ordered locus">ZPR_3012</name>
</gene>
<proteinExistence type="predicted"/>
<organism evidence="1 2">
    <name type="scientific">Zunongwangia profunda (strain DSM 18752 / CCTCC AB 206139 / SM-A87)</name>
    <name type="common">Wangia profunda</name>
    <dbReference type="NCBI Taxonomy" id="655815"/>
    <lineage>
        <taxon>Bacteria</taxon>
        <taxon>Pseudomonadati</taxon>
        <taxon>Bacteroidota</taxon>
        <taxon>Flavobacteriia</taxon>
        <taxon>Flavobacteriales</taxon>
        <taxon>Flavobacteriaceae</taxon>
        <taxon>Zunongwangia</taxon>
    </lineage>
</organism>
<dbReference type="STRING" id="655815.ZPR_3012"/>
<protein>
    <submittedName>
        <fullName evidence="1">Uncharacterized protein</fullName>
    </submittedName>
</protein>
<evidence type="ECO:0000313" key="2">
    <source>
        <dbReference type="Proteomes" id="UP000001654"/>
    </source>
</evidence>
<keyword evidence="2" id="KW-1185">Reference proteome</keyword>
<dbReference type="AlphaFoldDB" id="D5BHD4"/>
<dbReference type="HOGENOM" id="CLU_2095977_0_0_10"/>
<dbReference type="Proteomes" id="UP000001654">
    <property type="component" value="Chromosome"/>
</dbReference>
<dbReference type="KEGG" id="zpr:ZPR_3012"/>
<accession>D5BHD4</accession>
<dbReference type="EMBL" id="CP001650">
    <property type="protein sequence ID" value="ADF53332.1"/>
    <property type="molecule type" value="Genomic_DNA"/>
</dbReference>
<reference evidence="1 2" key="1">
    <citation type="journal article" date="2010" name="BMC Genomics">
        <title>The complete genome of Zunongwangia profunda SM-A87 reveals its adaptation to the deep-sea environment and ecological role in sedimentary organic nitrogen degradation.</title>
        <authorList>
            <person name="Qin Q.L."/>
            <person name="Zhang X.Y."/>
            <person name="Wang X.M."/>
            <person name="Liu G.M."/>
            <person name="Chen X.L."/>
            <person name="Xie B.B."/>
            <person name="Dang H.Y."/>
            <person name="Zhou B.C."/>
            <person name="Yu J."/>
            <person name="Zhang Y.Z."/>
        </authorList>
    </citation>
    <scope>NUCLEOTIDE SEQUENCE [LARGE SCALE GENOMIC DNA]</scope>
    <source>
        <strain evidence="2">DSM 18752 / CCTCC AB 206139 / SM-A87</strain>
    </source>
</reference>